<evidence type="ECO:0000256" key="1">
    <source>
        <dbReference type="ARBA" id="ARBA00022679"/>
    </source>
</evidence>
<dbReference type="InterPro" id="IPR027417">
    <property type="entry name" value="P-loop_NTPase"/>
</dbReference>
<evidence type="ECO:0000256" key="2">
    <source>
        <dbReference type="SAM" id="MobiDB-lite"/>
    </source>
</evidence>
<reference evidence="3" key="1">
    <citation type="submission" date="2020-12" db="EMBL/GenBank/DDBJ databases">
        <title>Genomic characterization of non-nitrogen-fixing Frankia strains.</title>
        <authorList>
            <person name="Carlos-Shanley C."/>
            <person name="Guerra T."/>
            <person name="Hahn D."/>
        </authorList>
    </citation>
    <scope>NUCLEOTIDE SEQUENCE</scope>
    <source>
        <strain evidence="3">CN6</strain>
    </source>
</reference>
<keyword evidence="1" id="KW-0808">Transferase</keyword>
<dbReference type="PANTHER" id="PTHR10605">
    <property type="entry name" value="HEPARAN SULFATE SULFOTRANSFERASE"/>
    <property type="match status" value="1"/>
</dbReference>
<dbReference type="InterPro" id="IPR037359">
    <property type="entry name" value="NST/OST"/>
</dbReference>
<accession>A0A937RF59</accession>
<dbReference type="PANTHER" id="PTHR10605:SF56">
    <property type="entry name" value="BIFUNCTIONAL HEPARAN SULFATE N-DEACETYLASE_N-SULFOTRANSFERASE"/>
    <property type="match status" value="1"/>
</dbReference>
<proteinExistence type="predicted"/>
<dbReference type="Gene3D" id="3.40.50.300">
    <property type="entry name" value="P-loop containing nucleotide triphosphate hydrolases"/>
    <property type="match status" value="1"/>
</dbReference>
<evidence type="ECO:0000313" key="4">
    <source>
        <dbReference type="Proteomes" id="UP000604475"/>
    </source>
</evidence>
<comment type="caution">
    <text evidence="3">The sequence shown here is derived from an EMBL/GenBank/DDBJ whole genome shotgun (WGS) entry which is preliminary data.</text>
</comment>
<gene>
    <name evidence="3" type="ORF">I7412_11205</name>
</gene>
<dbReference type="GO" id="GO:0008146">
    <property type="term" value="F:sulfotransferase activity"/>
    <property type="evidence" value="ECO:0007669"/>
    <property type="project" value="InterPro"/>
</dbReference>
<sequence length="280" mass="29771">MRMTGPDFVVAGPPESGGTRLAAALARHPALRLSWPDHDPRDGPSDVPGDAAEALWAETVTGLLGGSAGAPTHRQGLLAPYLLADFAAQQRLHERVAYPRLLVALRDPVDRAYAAWARARAAGTEPLADFVAALDAEPERARAGCGWGPRYAELGRYGVQLQRLYTLFSPSQVLLLRYPDLLAAPNSVTDRARAFLGVRPAPSRDRWARPGALDGTRDDGTRSGGPPPELRARVLDVFREDVRLLESVTSRAFGAWLTAAGERAPAASPSAPPGGPGAGR</sequence>
<protein>
    <submittedName>
        <fullName evidence="3">Sulfotransferase</fullName>
    </submittedName>
</protein>
<keyword evidence="4" id="KW-1185">Reference proteome</keyword>
<evidence type="ECO:0000313" key="3">
    <source>
        <dbReference type="EMBL" id="MBL7627724.1"/>
    </source>
</evidence>
<dbReference type="EMBL" id="JAEACQ010000163">
    <property type="protein sequence ID" value="MBL7627724.1"/>
    <property type="molecule type" value="Genomic_DNA"/>
</dbReference>
<feature type="region of interest" description="Disordered" evidence="2">
    <location>
        <begin position="206"/>
        <end position="229"/>
    </location>
</feature>
<dbReference type="AlphaFoldDB" id="A0A937RF59"/>
<organism evidence="3 4">
    <name type="scientific">Frankia nepalensis</name>
    <dbReference type="NCBI Taxonomy" id="1836974"/>
    <lineage>
        <taxon>Bacteria</taxon>
        <taxon>Bacillati</taxon>
        <taxon>Actinomycetota</taxon>
        <taxon>Actinomycetes</taxon>
        <taxon>Frankiales</taxon>
        <taxon>Frankiaceae</taxon>
        <taxon>Frankia</taxon>
    </lineage>
</organism>
<dbReference type="SUPFAM" id="SSF52540">
    <property type="entry name" value="P-loop containing nucleoside triphosphate hydrolases"/>
    <property type="match status" value="1"/>
</dbReference>
<dbReference type="Proteomes" id="UP000604475">
    <property type="component" value="Unassembled WGS sequence"/>
</dbReference>
<name>A0A937RF59_9ACTN</name>